<reference evidence="1" key="2">
    <citation type="submission" date="2021-04" db="EMBL/GenBank/DDBJ databases">
        <authorList>
            <person name="Gilroy R."/>
        </authorList>
    </citation>
    <scope>NUCLEOTIDE SEQUENCE</scope>
    <source>
        <strain evidence="1">ChiSjej1B19-5720</strain>
    </source>
</reference>
<dbReference type="PANTHER" id="PTHR33221:SF2">
    <property type="entry name" value="TRANSCRIPTIONAL REGULATOR"/>
    <property type="match status" value="1"/>
</dbReference>
<comment type="caution">
    <text evidence="1">The sequence shown here is derived from an EMBL/GenBank/DDBJ whole genome shotgun (WGS) entry which is preliminary data.</text>
</comment>
<reference evidence="1" key="1">
    <citation type="journal article" date="2021" name="PeerJ">
        <title>Extensive microbial diversity within the chicken gut microbiome revealed by metagenomics and culture.</title>
        <authorList>
            <person name="Gilroy R."/>
            <person name="Ravi A."/>
            <person name="Getino M."/>
            <person name="Pursley I."/>
            <person name="Horton D.L."/>
            <person name="Alikhan N.F."/>
            <person name="Baker D."/>
            <person name="Gharbi K."/>
            <person name="Hall N."/>
            <person name="Watson M."/>
            <person name="Adriaenssens E.M."/>
            <person name="Foster-Nyarko E."/>
            <person name="Jarju S."/>
            <person name="Secka A."/>
            <person name="Antonio M."/>
            <person name="Oren A."/>
            <person name="Chaudhuri R.R."/>
            <person name="La Ragione R."/>
            <person name="Hildebrand F."/>
            <person name="Pallen M.J."/>
        </authorList>
    </citation>
    <scope>NUCLEOTIDE SEQUENCE</scope>
    <source>
        <strain evidence="1">ChiSjej1B19-5720</strain>
    </source>
</reference>
<dbReference type="Pfam" id="PF02082">
    <property type="entry name" value="Rrf2"/>
    <property type="match status" value="1"/>
</dbReference>
<dbReference type="PROSITE" id="PS51197">
    <property type="entry name" value="HTH_RRF2_2"/>
    <property type="match status" value="1"/>
</dbReference>
<dbReference type="Proteomes" id="UP000823842">
    <property type="component" value="Unassembled WGS sequence"/>
</dbReference>
<dbReference type="NCBIfam" id="TIGR00738">
    <property type="entry name" value="rrf2_super"/>
    <property type="match status" value="1"/>
</dbReference>
<dbReference type="EMBL" id="DWYZ01000168">
    <property type="protein sequence ID" value="HJB28918.1"/>
    <property type="molecule type" value="Genomic_DNA"/>
</dbReference>
<dbReference type="GO" id="GO:0003700">
    <property type="term" value="F:DNA-binding transcription factor activity"/>
    <property type="evidence" value="ECO:0007669"/>
    <property type="project" value="TreeGrafter"/>
</dbReference>
<organism evidence="1 2">
    <name type="scientific">Candidatus Blautia faecavium</name>
    <dbReference type="NCBI Taxonomy" id="2838487"/>
    <lineage>
        <taxon>Bacteria</taxon>
        <taxon>Bacillati</taxon>
        <taxon>Bacillota</taxon>
        <taxon>Clostridia</taxon>
        <taxon>Lachnospirales</taxon>
        <taxon>Lachnospiraceae</taxon>
        <taxon>Blautia</taxon>
    </lineage>
</organism>
<proteinExistence type="predicted"/>
<dbReference type="PANTHER" id="PTHR33221">
    <property type="entry name" value="WINGED HELIX-TURN-HELIX TRANSCRIPTIONAL REGULATOR, RRF2 FAMILY"/>
    <property type="match status" value="1"/>
</dbReference>
<dbReference type="AlphaFoldDB" id="A0A9D2RW37"/>
<sequence>MFITRECDYAVRVIRALAGEARLSVSEICEKEMITAPFAYKILKKLQKAKIVKGYRGVHGGYSLNEDVSQLTLYDVYHAIDPEMFIIECMHPGYSCVRDGEGRDSCAVHQELEEIQSEVWKLLQRKNLEELLKEN</sequence>
<evidence type="ECO:0000313" key="2">
    <source>
        <dbReference type="Proteomes" id="UP000823842"/>
    </source>
</evidence>
<dbReference type="InterPro" id="IPR036390">
    <property type="entry name" value="WH_DNA-bd_sf"/>
</dbReference>
<dbReference type="CDD" id="cd00090">
    <property type="entry name" value="HTH_ARSR"/>
    <property type="match status" value="1"/>
</dbReference>
<dbReference type="InterPro" id="IPR036388">
    <property type="entry name" value="WH-like_DNA-bd_sf"/>
</dbReference>
<protein>
    <submittedName>
        <fullName evidence="1">Rrf2 family transcriptional regulator</fullName>
    </submittedName>
</protein>
<dbReference type="Gene3D" id="1.10.10.10">
    <property type="entry name" value="Winged helix-like DNA-binding domain superfamily/Winged helix DNA-binding domain"/>
    <property type="match status" value="1"/>
</dbReference>
<dbReference type="SUPFAM" id="SSF46785">
    <property type="entry name" value="Winged helix' DNA-binding domain"/>
    <property type="match status" value="1"/>
</dbReference>
<dbReference type="InterPro" id="IPR000944">
    <property type="entry name" value="Tscrpt_reg_Rrf2"/>
</dbReference>
<dbReference type="InterPro" id="IPR011991">
    <property type="entry name" value="ArsR-like_HTH"/>
</dbReference>
<gene>
    <name evidence="1" type="ORF">IAA06_09020</name>
</gene>
<accession>A0A9D2RW37</accession>
<evidence type="ECO:0000313" key="1">
    <source>
        <dbReference type="EMBL" id="HJB28918.1"/>
    </source>
</evidence>
<dbReference type="GO" id="GO:0005829">
    <property type="term" value="C:cytosol"/>
    <property type="evidence" value="ECO:0007669"/>
    <property type="project" value="TreeGrafter"/>
</dbReference>
<name>A0A9D2RW37_9FIRM</name>